<evidence type="ECO:0000313" key="3">
    <source>
        <dbReference type="Proteomes" id="UP000806528"/>
    </source>
</evidence>
<dbReference type="EMBL" id="JADBGI010000001">
    <property type="protein sequence ID" value="MBE2997186.1"/>
    <property type="molecule type" value="Genomic_DNA"/>
</dbReference>
<organism evidence="2 3">
    <name type="scientific">Nocardiopsis coralli</name>
    <dbReference type="NCBI Taxonomy" id="2772213"/>
    <lineage>
        <taxon>Bacteria</taxon>
        <taxon>Bacillati</taxon>
        <taxon>Actinomycetota</taxon>
        <taxon>Actinomycetes</taxon>
        <taxon>Streptosporangiales</taxon>
        <taxon>Nocardiopsidaceae</taxon>
        <taxon>Nocardiopsis</taxon>
    </lineage>
</organism>
<accession>A0ABR9P032</accession>
<reference evidence="2 3" key="1">
    <citation type="submission" date="2020-09" db="EMBL/GenBank/DDBJ databases">
        <title>Diversity and distribution of actinomycetes associated with coral in the coast of Hainan.</title>
        <authorList>
            <person name="Li F."/>
        </authorList>
    </citation>
    <scope>NUCLEOTIDE SEQUENCE [LARGE SCALE GENOMIC DNA]</scope>
    <source>
        <strain evidence="2 3">HNM0947</strain>
    </source>
</reference>
<keyword evidence="3" id="KW-1185">Reference proteome</keyword>
<evidence type="ECO:0008006" key="4">
    <source>
        <dbReference type="Google" id="ProtNLM"/>
    </source>
</evidence>
<name>A0ABR9P032_9ACTN</name>
<gene>
    <name evidence="2" type="ORF">IDM40_00505</name>
</gene>
<feature type="compositionally biased region" description="Acidic residues" evidence="1">
    <location>
        <begin position="83"/>
        <end position="96"/>
    </location>
</feature>
<protein>
    <recommendedName>
        <fullName evidence="4">Secreted protein</fullName>
    </recommendedName>
</protein>
<comment type="caution">
    <text evidence="2">The sequence shown here is derived from an EMBL/GenBank/DDBJ whole genome shotgun (WGS) entry which is preliminary data.</text>
</comment>
<feature type="compositionally biased region" description="Pro residues" evidence="1">
    <location>
        <begin position="20"/>
        <end position="32"/>
    </location>
</feature>
<sequence length="165" mass="17605">MLLLAMMAAGTACTAEEEPAPAPEEPSEPPSPEEAAEQSALEAYEGMWEIVVEASHDGNPDPDELENYASGDALALMRHGLESAEDDGAFEGEPDLNPEVVEREPQENPETVELIDCADGAEWTGSESSPSDDASAGTRQIDATVTDDGLAWRVSELRIWEQGSC</sequence>
<feature type="region of interest" description="Disordered" evidence="1">
    <location>
        <begin position="79"/>
        <end position="142"/>
    </location>
</feature>
<evidence type="ECO:0000313" key="2">
    <source>
        <dbReference type="EMBL" id="MBE2997186.1"/>
    </source>
</evidence>
<proteinExistence type="predicted"/>
<dbReference type="Proteomes" id="UP000806528">
    <property type="component" value="Unassembled WGS sequence"/>
</dbReference>
<evidence type="ECO:0000256" key="1">
    <source>
        <dbReference type="SAM" id="MobiDB-lite"/>
    </source>
</evidence>
<dbReference type="RefSeq" id="WP_193119848.1">
    <property type="nucleotide sequence ID" value="NZ_JADBGI010000001.1"/>
</dbReference>
<feature type="compositionally biased region" description="Polar residues" evidence="1">
    <location>
        <begin position="125"/>
        <end position="142"/>
    </location>
</feature>
<feature type="region of interest" description="Disordered" evidence="1">
    <location>
        <begin position="5"/>
        <end position="41"/>
    </location>
</feature>